<protein>
    <submittedName>
        <fullName evidence="2">Uncharacterized protein</fullName>
    </submittedName>
</protein>
<name>A0A4P9ZBW2_9ASCO</name>
<dbReference type="EMBL" id="ML004460">
    <property type="protein sequence ID" value="RKP30345.1"/>
    <property type="molecule type" value="Genomic_DNA"/>
</dbReference>
<accession>A0A4P9ZBW2</accession>
<dbReference type="AlphaFoldDB" id="A0A4P9ZBW2"/>
<evidence type="ECO:0000256" key="1">
    <source>
        <dbReference type="SAM" id="Coils"/>
    </source>
</evidence>
<dbReference type="Proteomes" id="UP000268321">
    <property type="component" value="Unassembled WGS sequence"/>
</dbReference>
<evidence type="ECO:0000313" key="2">
    <source>
        <dbReference type="EMBL" id="RKP30345.1"/>
    </source>
</evidence>
<evidence type="ECO:0000313" key="3">
    <source>
        <dbReference type="Proteomes" id="UP000268321"/>
    </source>
</evidence>
<feature type="coiled-coil region" evidence="1">
    <location>
        <begin position="116"/>
        <end position="150"/>
    </location>
</feature>
<dbReference type="OrthoDB" id="4084018at2759"/>
<gene>
    <name evidence="2" type="ORF">METBISCDRAFT_16424</name>
</gene>
<reference evidence="3" key="1">
    <citation type="journal article" date="2018" name="Nat. Microbiol.">
        <title>Leveraging single-cell genomics to expand the fungal tree of life.</title>
        <authorList>
            <person name="Ahrendt S.R."/>
            <person name="Quandt C.A."/>
            <person name="Ciobanu D."/>
            <person name="Clum A."/>
            <person name="Salamov A."/>
            <person name="Andreopoulos B."/>
            <person name="Cheng J.F."/>
            <person name="Woyke T."/>
            <person name="Pelin A."/>
            <person name="Henrissat B."/>
            <person name="Reynolds N.K."/>
            <person name="Benny G.L."/>
            <person name="Smith M.E."/>
            <person name="James T.Y."/>
            <person name="Grigoriev I.V."/>
        </authorList>
    </citation>
    <scope>NUCLEOTIDE SEQUENCE [LARGE SCALE GENOMIC DNA]</scope>
    <source>
        <strain evidence="3">Baker2002</strain>
    </source>
</reference>
<organism evidence="2 3">
    <name type="scientific">Metschnikowia bicuspidata</name>
    <dbReference type="NCBI Taxonomy" id="27322"/>
    <lineage>
        <taxon>Eukaryota</taxon>
        <taxon>Fungi</taxon>
        <taxon>Dikarya</taxon>
        <taxon>Ascomycota</taxon>
        <taxon>Saccharomycotina</taxon>
        <taxon>Pichiomycetes</taxon>
        <taxon>Metschnikowiaceae</taxon>
        <taxon>Metschnikowia</taxon>
    </lineage>
</organism>
<keyword evidence="3" id="KW-1185">Reference proteome</keyword>
<sequence length="295" mass="33908">MSRATRIRLFLESLEPSVELPQLQTQKTYLRKLESDIGRTQKFVDRAEAAVSLLQEYKDGLSLERPDKGSSDWTEDTERKAHLLALYEVYKQLPYMAPRNDLIGIATAATLTAKAVKDQIRASDALSDENEALKDEIERLKTILVSYREVNRLILERAQEHPQRMEKLHEQTEALKLQFANTQKSCSLAVKACDEAKQLEETLLSHQRRLIVKLHAMMDWENTIVADEETFRRNISQSSAFLKELVTRLLDTDDPWNTVEAGTPEEHLAKLMVQHGLLKTRKGDVFDVSLRDYSK</sequence>
<proteinExistence type="predicted"/>
<keyword evidence="1" id="KW-0175">Coiled coil</keyword>